<reference evidence="4 5" key="1">
    <citation type="submission" date="2011-11" db="EMBL/GenBank/DDBJ databases">
        <authorList>
            <person name="Weinstock G."/>
            <person name="Sodergren E."/>
            <person name="Clifton S."/>
            <person name="Fulton L."/>
            <person name="Fulton B."/>
            <person name="Courtney L."/>
            <person name="Fronick C."/>
            <person name="Harrison M."/>
            <person name="Strong C."/>
            <person name="Farmer C."/>
            <person name="Delahaunty K."/>
            <person name="Markovic C."/>
            <person name="Hall O."/>
            <person name="Minx P."/>
            <person name="Tomlinson C."/>
            <person name="Mitreva M."/>
            <person name="Hou S."/>
            <person name="Chen J."/>
            <person name="Wollam A."/>
            <person name="Pepin K.H."/>
            <person name="Johnson M."/>
            <person name="Bhonagiri V."/>
            <person name="Zhang X."/>
            <person name="Suruliraj S."/>
            <person name="Warren W."/>
            <person name="Chinwalla A."/>
            <person name="Mardis E.R."/>
            <person name="Wilson R.K."/>
        </authorList>
    </citation>
    <scope>NUCLEOTIDE SEQUENCE [LARGE SCALE GENOMIC DNA]</scope>
    <source>
        <strain evidence="4 5">YIT 11816</strain>
    </source>
</reference>
<dbReference type="PROSITE" id="PS51866">
    <property type="entry name" value="MOP"/>
    <property type="match status" value="1"/>
</dbReference>
<organism evidence="4 5">
    <name type="scientific">Sutterella parvirubra YIT 11816</name>
    <dbReference type="NCBI Taxonomy" id="762967"/>
    <lineage>
        <taxon>Bacteria</taxon>
        <taxon>Pseudomonadati</taxon>
        <taxon>Pseudomonadota</taxon>
        <taxon>Betaproteobacteria</taxon>
        <taxon>Burkholderiales</taxon>
        <taxon>Sutterellaceae</taxon>
        <taxon>Sutterella</taxon>
    </lineage>
</organism>
<dbReference type="AlphaFoldDB" id="H3KH79"/>
<protein>
    <submittedName>
        <fullName evidence="4">Molybdenum-pterin-binding protein 2</fullName>
    </submittedName>
</protein>
<dbReference type="InterPro" id="IPR004606">
    <property type="entry name" value="Mop_domain"/>
</dbReference>
<keyword evidence="5" id="KW-1185">Reference proteome</keyword>
<comment type="caution">
    <text evidence="4">The sequence shown here is derived from an EMBL/GenBank/DDBJ whole genome shotgun (WGS) entry which is preliminary data.</text>
</comment>
<evidence type="ECO:0000313" key="5">
    <source>
        <dbReference type="Proteomes" id="UP000004956"/>
    </source>
</evidence>
<dbReference type="Gene3D" id="2.40.50.100">
    <property type="match status" value="1"/>
</dbReference>
<accession>H3KH79</accession>
<gene>
    <name evidence="4" type="ORF">HMPREF9440_02120</name>
</gene>
<dbReference type="HOGENOM" id="CLU_118993_1_3_4"/>
<evidence type="ECO:0000313" key="4">
    <source>
        <dbReference type="EMBL" id="EHY30528.1"/>
    </source>
</evidence>
<dbReference type="EMBL" id="AFBQ01000318">
    <property type="protein sequence ID" value="EHY30528.1"/>
    <property type="molecule type" value="Genomic_DNA"/>
</dbReference>
<name>H3KH79_9BURK</name>
<sequence length="69" mass="7180">MKISARNCLEGKIVEIKEGPVSTEVTIETAAGEKIVSSITTTSAKNLGLKVGEKAYAVIKASSVMVAVE</sequence>
<dbReference type="Proteomes" id="UP000004956">
    <property type="component" value="Unassembled WGS sequence"/>
</dbReference>
<dbReference type="PATRIC" id="fig|762967.3.peg.1669"/>
<proteinExistence type="predicted"/>
<feature type="domain" description="Mop" evidence="3">
    <location>
        <begin position="2"/>
        <end position="68"/>
    </location>
</feature>
<evidence type="ECO:0000256" key="2">
    <source>
        <dbReference type="PROSITE-ProRule" id="PRU01213"/>
    </source>
</evidence>
<dbReference type="SUPFAM" id="SSF50331">
    <property type="entry name" value="MOP-like"/>
    <property type="match status" value="1"/>
</dbReference>
<dbReference type="NCBIfam" id="TIGR00638">
    <property type="entry name" value="Mop"/>
    <property type="match status" value="1"/>
</dbReference>
<keyword evidence="1 2" id="KW-0500">Molybdenum</keyword>
<dbReference type="STRING" id="762967.HMPREF9440_02120"/>
<dbReference type="InterPro" id="IPR005116">
    <property type="entry name" value="Transp-assoc_OB_typ1"/>
</dbReference>
<evidence type="ECO:0000256" key="1">
    <source>
        <dbReference type="ARBA" id="ARBA00022505"/>
    </source>
</evidence>
<dbReference type="Pfam" id="PF03459">
    <property type="entry name" value="TOBE"/>
    <property type="match status" value="1"/>
</dbReference>
<evidence type="ECO:0000259" key="3">
    <source>
        <dbReference type="PROSITE" id="PS51866"/>
    </source>
</evidence>
<dbReference type="OrthoDB" id="9800709at2"/>
<dbReference type="GO" id="GO:0015689">
    <property type="term" value="P:molybdate ion transport"/>
    <property type="evidence" value="ECO:0007669"/>
    <property type="project" value="InterPro"/>
</dbReference>
<dbReference type="InterPro" id="IPR008995">
    <property type="entry name" value="Mo/tungstate-bd_C_term_dom"/>
</dbReference>
<dbReference type="RefSeq" id="WP_008543373.1">
    <property type="nucleotide sequence ID" value="NZ_JH605010.1"/>
</dbReference>